<reference evidence="1 2" key="1">
    <citation type="submission" date="2020-08" db="EMBL/GenBank/DDBJ databases">
        <title>Genomic Encyclopedia of Type Strains, Phase IV (KMG-IV): sequencing the most valuable type-strain genomes for metagenomic binning, comparative biology and taxonomic classification.</title>
        <authorList>
            <person name="Goeker M."/>
        </authorList>
    </citation>
    <scope>NUCLEOTIDE SEQUENCE [LARGE SCALE GENOMIC DNA]</scope>
    <source>
        <strain evidence="1 2">DSM 101806</strain>
    </source>
</reference>
<organism evidence="1 2">
    <name type="scientific">Sphingomonas kyeonggiensis</name>
    <dbReference type="NCBI Taxonomy" id="1268553"/>
    <lineage>
        <taxon>Bacteria</taxon>
        <taxon>Pseudomonadati</taxon>
        <taxon>Pseudomonadota</taxon>
        <taxon>Alphaproteobacteria</taxon>
        <taxon>Sphingomonadales</taxon>
        <taxon>Sphingomonadaceae</taxon>
        <taxon>Sphingomonas</taxon>
    </lineage>
</organism>
<dbReference type="AlphaFoldDB" id="A0A7W6NYE0"/>
<evidence type="ECO:0000313" key="2">
    <source>
        <dbReference type="Proteomes" id="UP000557392"/>
    </source>
</evidence>
<proteinExistence type="predicted"/>
<comment type="caution">
    <text evidence="1">The sequence shown here is derived from an EMBL/GenBank/DDBJ whole genome shotgun (WGS) entry which is preliminary data.</text>
</comment>
<gene>
    <name evidence="1" type="ORF">GGR46_003238</name>
</gene>
<dbReference type="RefSeq" id="WP_183999043.1">
    <property type="nucleotide sequence ID" value="NZ_JACIEH010000003.1"/>
</dbReference>
<dbReference type="Proteomes" id="UP000557392">
    <property type="component" value="Unassembled WGS sequence"/>
</dbReference>
<keyword evidence="2" id="KW-1185">Reference proteome</keyword>
<evidence type="ECO:0000313" key="1">
    <source>
        <dbReference type="EMBL" id="MBB4099666.1"/>
    </source>
</evidence>
<name>A0A7W6NYE0_9SPHN</name>
<sequence>MAQVEVFDEEDALEPVFVSEFSFLPRIGEYLSIEVEGVSSAYVVTRVWFRHDEESAAFQPCLQVELED</sequence>
<dbReference type="EMBL" id="JACIEH010000003">
    <property type="protein sequence ID" value="MBB4099666.1"/>
    <property type="molecule type" value="Genomic_DNA"/>
</dbReference>
<protein>
    <submittedName>
        <fullName evidence="1">Uncharacterized protein</fullName>
    </submittedName>
</protein>
<accession>A0A7W6NYE0</accession>